<feature type="transmembrane region" description="Helical" evidence="1">
    <location>
        <begin position="279"/>
        <end position="298"/>
    </location>
</feature>
<keyword evidence="3" id="KW-1185">Reference proteome</keyword>
<evidence type="ECO:0000256" key="1">
    <source>
        <dbReference type="SAM" id="Phobius"/>
    </source>
</evidence>
<name>F9W8L2_TRYCI</name>
<reference evidence="2 3" key="3">
    <citation type="journal article" date="2012" name="Proc. Natl. Acad. Sci. U.S.A.">
        <title>Antigenic diversity is generated by distinct evolutionary mechanisms in African trypanosome species.</title>
        <authorList>
            <person name="Jackson A.P."/>
            <person name="Berry A."/>
            <person name="Aslett M."/>
            <person name="Allison H.C."/>
            <person name="Burton P."/>
            <person name="Vavrova-Anderson J."/>
            <person name="Brown R."/>
            <person name="Browne H."/>
            <person name="Corton N."/>
            <person name="Hauser H."/>
            <person name="Gamble J."/>
            <person name="Gilderthorp R."/>
            <person name="Marcello L."/>
            <person name="McQuillan J."/>
            <person name="Otto T.D."/>
            <person name="Quail M.A."/>
            <person name="Sanders M.J."/>
            <person name="van Tonder A."/>
            <person name="Ginger M.L."/>
            <person name="Field M.C."/>
            <person name="Barry J.D."/>
            <person name="Hertz-Fowler C."/>
            <person name="Berriman M."/>
        </authorList>
    </citation>
    <scope>NUCLEOTIDE SEQUENCE [LARGE SCALE GENOMIC DNA]</scope>
    <source>
        <strain evidence="2 3">IL3000</strain>
    </source>
</reference>
<keyword evidence="1" id="KW-1133">Transmembrane helix</keyword>
<evidence type="ECO:0000313" key="3">
    <source>
        <dbReference type="Proteomes" id="UP000000702"/>
    </source>
</evidence>
<gene>
    <name evidence="2" type="ORF">TCIL3000_0_42880</name>
</gene>
<dbReference type="VEuPathDB" id="TriTrypDB:TcIL3000_0_42880"/>
<dbReference type="Proteomes" id="UP000000702">
    <property type="component" value="Unassembled WGS sequence"/>
</dbReference>
<comment type="caution">
    <text evidence="2">The sequence shown here is derived from an EMBL/GenBank/DDBJ whole genome shotgun (WGS) entry which is preliminary data.</text>
</comment>
<dbReference type="EMBL" id="CAEQ01001181">
    <property type="protein sequence ID" value="CCD13546.1"/>
    <property type="molecule type" value="Genomic_DNA"/>
</dbReference>
<dbReference type="AlphaFoldDB" id="F9W8L2"/>
<protein>
    <submittedName>
        <fullName evidence="2">WGS project CAEQ00000000 data, annotated contig 1745</fullName>
    </submittedName>
</protein>
<feature type="transmembrane region" description="Helical" evidence="1">
    <location>
        <begin position="186"/>
        <end position="212"/>
    </location>
</feature>
<organism evidence="2 3">
    <name type="scientific">Trypanosoma congolense (strain IL3000)</name>
    <dbReference type="NCBI Taxonomy" id="1068625"/>
    <lineage>
        <taxon>Eukaryota</taxon>
        <taxon>Discoba</taxon>
        <taxon>Euglenozoa</taxon>
        <taxon>Kinetoplastea</taxon>
        <taxon>Metakinetoplastina</taxon>
        <taxon>Trypanosomatida</taxon>
        <taxon>Trypanosomatidae</taxon>
        <taxon>Trypanosoma</taxon>
        <taxon>Nannomonas</taxon>
    </lineage>
</organism>
<sequence length="309" mass="34870">MYDFITQSFATETVQAVEDKTVTYQLAFSSLQDLFNEQPDIAAQLLQNVSEVLRVMAIDEYRKQNSLLNVLKRAASISRVPTFLVVPKGWGFAEDVVQDIVSSIALRRITEICTGQVRFSLPQIKSFDWNALLFRNQIACTIVGSVVRNIVYHSLIRFGVMPATMLSSVVLSPFRLKSMGVTWNDLTYRVVLVETLVLALGLWTPIATHAGFLVVQRRVEALLRCRCTAMMRLLITVVVKLVFGVLSFPVTFRPDVNDTPTLVSLFGTSAFKYHQWKQVLLILLRCVVHVLLNGVRGIHKALVEKRKNI</sequence>
<feature type="transmembrane region" description="Helical" evidence="1">
    <location>
        <begin position="233"/>
        <end position="252"/>
    </location>
</feature>
<reference evidence="3" key="1">
    <citation type="submission" date="2011-07" db="EMBL/GenBank/DDBJ databases">
        <title>Divergent evolution of antigenic variation in African trypanosomes.</title>
        <authorList>
            <person name="Jackson A.P."/>
            <person name="Berry A."/>
            <person name="Allison H.C."/>
            <person name="Burton P."/>
            <person name="Anderson J."/>
            <person name="Aslett M."/>
            <person name="Brown R."/>
            <person name="Corton N."/>
            <person name="Harris D."/>
            <person name="Hauser H."/>
            <person name="Gamble J."/>
            <person name="Gilderthorp R."/>
            <person name="McQuillan J."/>
            <person name="Quail M.A."/>
            <person name="Sanders M."/>
            <person name="Van Tonder A."/>
            <person name="Ginger M.L."/>
            <person name="Donelson J.E."/>
            <person name="Field M.C."/>
            <person name="Barry J.D."/>
            <person name="Berriman M."/>
            <person name="Hertz-Fowler C."/>
        </authorList>
    </citation>
    <scope>NUCLEOTIDE SEQUENCE [LARGE SCALE GENOMIC DNA]</scope>
    <source>
        <strain evidence="3">IL3000</strain>
    </source>
</reference>
<keyword evidence="1" id="KW-0472">Membrane</keyword>
<evidence type="ECO:0000313" key="2">
    <source>
        <dbReference type="EMBL" id="CCD13546.1"/>
    </source>
</evidence>
<accession>F9W8L2</accession>
<keyword evidence="1" id="KW-0812">Transmembrane</keyword>
<feature type="transmembrane region" description="Helical" evidence="1">
    <location>
        <begin position="155"/>
        <end position="174"/>
    </location>
</feature>
<reference key="2">
    <citation type="submission" date="2011-07" db="EMBL/GenBank/DDBJ databases">
        <title>Divergent evolution of antigenic variation in African trypanosomes.</title>
        <authorList>
            <person name="Jackson A.P."/>
            <person name="Berry A."/>
            <person name="Allison H.C."/>
            <person name="Burton P."/>
            <person name="Anderson J."/>
            <person name="Aslett M."/>
            <person name="Brown R."/>
            <person name="Corton N."/>
            <person name="Harris D."/>
            <person name="Hauser H."/>
            <person name="Gamble J."/>
            <person name="Gilderthorp R."/>
            <person name="McQuillan J."/>
            <person name="Quail M.A."/>
            <person name="Sanders M."/>
            <person name="van Tonder A."/>
            <person name="Ginger M.L."/>
            <person name="Donelson J.E."/>
            <person name="Field M.C."/>
            <person name="Barry J.D."/>
            <person name="Berriman M."/>
            <person name="Hertz-Fowler C."/>
        </authorList>
    </citation>
    <scope>NUCLEOTIDE SEQUENCE [LARGE SCALE GENOMIC DNA]</scope>
    <source>
        <strain>IL3000</strain>
    </source>
</reference>
<proteinExistence type="predicted"/>